<sequence>MESNGVNVEVNTVGSEVIRSLSRPYKTDAEFDGKYHHVGFQWWTYDIWSSGFQASMLTHLEYLDREELYEFVAQLLRRICDNKQPKGEALRGLLEAAFGTQDSRKSR</sequence>
<dbReference type="RefSeq" id="WP_307212953.1">
    <property type="nucleotide sequence ID" value="NZ_JAUSTI010000001.1"/>
</dbReference>
<dbReference type="Proteomes" id="UP001233836">
    <property type="component" value="Unassembled WGS sequence"/>
</dbReference>
<evidence type="ECO:0000313" key="1">
    <source>
        <dbReference type="EMBL" id="MDQ0169156.1"/>
    </source>
</evidence>
<reference evidence="1 2" key="1">
    <citation type="submission" date="2023-07" db="EMBL/GenBank/DDBJ databases">
        <title>Sorghum-associated microbial communities from plants grown in Nebraska, USA.</title>
        <authorList>
            <person name="Schachtman D."/>
        </authorList>
    </citation>
    <scope>NUCLEOTIDE SEQUENCE [LARGE SCALE GENOMIC DNA]</scope>
    <source>
        <strain evidence="1 2">DS1314</strain>
    </source>
</reference>
<comment type="caution">
    <text evidence="1">The sequence shown here is derived from an EMBL/GenBank/DDBJ whole genome shotgun (WGS) entry which is preliminary data.</text>
</comment>
<accession>A0ABT9W7F0</accession>
<keyword evidence="2" id="KW-1185">Reference proteome</keyword>
<evidence type="ECO:0000313" key="2">
    <source>
        <dbReference type="Proteomes" id="UP001233836"/>
    </source>
</evidence>
<gene>
    <name evidence="1" type="ORF">J2T19_000593</name>
</gene>
<name>A0ABT9W7F0_9BACL</name>
<organism evidence="1 2">
    <name type="scientific">Paenibacillus tundrae</name>
    <dbReference type="NCBI Taxonomy" id="528187"/>
    <lineage>
        <taxon>Bacteria</taxon>
        <taxon>Bacillati</taxon>
        <taxon>Bacillota</taxon>
        <taxon>Bacilli</taxon>
        <taxon>Bacillales</taxon>
        <taxon>Paenibacillaceae</taxon>
        <taxon>Paenibacillus</taxon>
    </lineage>
</organism>
<dbReference type="EMBL" id="JAUSTI010000001">
    <property type="protein sequence ID" value="MDQ0169156.1"/>
    <property type="molecule type" value="Genomic_DNA"/>
</dbReference>
<proteinExistence type="predicted"/>
<protein>
    <submittedName>
        <fullName evidence="1">Uncharacterized protein</fullName>
    </submittedName>
</protein>